<dbReference type="EMBL" id="AGEY01000116">
    <property type="protein sequence ID" value="EHL97589.1"/>
    <property type="molecule type" value="Genomic_DNA"/>
</dbReference>
<dbReference type="RefSeq" id="WP_008213465.1">
    <property type="nucleotide sequence ID" value="NZ_JH415002.1"/>
</dbReference>
<dbReference type="Proteomes" id="UP000004625">
    <property type="component" value="Unassembled WGS sequence"/>
</dbReference>
<evidence type="ECO:0000313" key="2">
    <source>
        <dbReference type="Proteomes" id="UP000004625"/>
    </source>
</evidence>
<gene>
    <name evidence="1" type="ORF">HMPREF9103_01953</name>
</gene>
<sequence>MKIKIIKRIVVTLILCVVILAIIMSSSPKNLVRARILFSGHAASALQCNPKKNSVMTKAEKMPVWSIEKKYSSLDSSGSYYEQDFKITQFIFLNYATPIPTSA</sequence>
<name>G9ZQE6_9LACO</name>
<keyword evidence="2" id="KW-1185">Reference proteome</keyword>
<protein>
    <submittedName>
        <fullName evidence="1">Uncharacterized protein</fullName>
    </submittedName>
</protein>
<evidence type="ECO:0000313" key="1">
    <source>
        <dbReference type="EMBL" id="EHL97589.1"/>
    </source>
</evidence>
<comment type="caution">
    <text evidence="1">The sequence shown here is derived from an EMBL/GenBank/DDBJ whole genome shotgun (WGS) entry which is preliminary data.</text>
</comment>
<proteinExistence type="predicted"/>
<dbReference type="eggNOG" id="ENOG5030BJN">
    <property type="taxonomic scope" value="Bacteria"/>
</dbReference>
<dbReference type="PATRIC" id="fig|797515.3.peg.1800"/>
<dbReference type="AlphaFoldDB" id="G9ZQE6"/>
<accession>G9ZQE6</accession>
<dbReference type="HOGENOM" id="CLU_161954_0_0_9"/>
<organism evidence="1 2">
    <name type="scientific">Lentilactobacillus parafarraginis F0439</name>
    <dbReference type="NCBI Taxonomy" id="797515"/>
    <lineage>
        <taxon>Bacteria</taxon>
        <taxon>Bacillati</taxon>
        <taxon>Bacillota</taxon>
        <taxon>Bacilli</taxon>
        <taxon>Lactobacillales</taxon>
        <taxon>Lactobacillaceae</taxon>
        <taxon>Lentilactobacillus</taxon>
    </lineage>
</organism>
<reference evidence="1 2" key="1">
    <citation type="submission" date="2011-09" db="EMBL/GenBank/DDBJ databases">
        <authorList>
            <person name="Weinstock G."/>
            <person name="Sodergren E."/>
            <person name="Clifton S."/>
            <person name="Fulton L."/>
            <person name="Fulton B."/>
            <person name="Courtney L."/>
            <person name="Fronick C."/>
            <person name="Harrison M."/>
            <person name="Strong C."/>
            <person name="Farmer C."/>
            <person name="Delahaunty K."/>
            <person name="Markovic C."/>
            <person name="Hall O."/>
            <person name="Minx P."/>
            <person name="Tomlinson C."/>
            <person name="Mitreva M."/>
            <person name="Hou S."/>
            <person name="Chen J."/>
            <person name="Wollam A."/>
            <person name="Pepin K.H."/>
            <person name="Johnson M."/>
            <person name="Bhonagiri V."/>
            <person name="Zhang X."/>
            <person name="Suruliraj S."/>
            <person name="Warren W."/>
            <person name="Chinwalla A."/>
            <person name="Mardis E.R."/>
            <person name="Wilson R.K."/>
        </authorList>
    </citation>
    <scope>NUCLEOTIDE SEQUENCE [LARGE SCALE GENOMIC DNA]</scope>
    <source>
        <strain evidence="1 2">F0439</strain>
    </source>
</reference>